<evidence type="ECO:0000259" key="9">
    <source>
        <dbReference type="SMART" id="SM00839"/>
    </source>
</evidence>
<dbReference type="Proteomes" id="UP000239899">
    <property type="component" value="Unassembled WGS sequence"/>
</dbReference>
<evidence type="ECO:0000256" key="3">
    <source>
        <dbReference type="ARBA" id="ARBA00023002"/>
    </source>
</evidence>
<protein>
    <recommendedName>
        <fullName evidence="4">Glutamate dehydrogenase</fullName>
    </recommendedName>
</protein>
<evidence type="ECO:0000313" key="11">
    <source>
        <dbReference type="Proteomes" id="UP000239899"/>
    </source>
</evidence>
<dbReference type="FunFam" id="1.10.285.10:FF:000001">
    <property type="entry name" value="Glutamate dehydrogenase"/>
    <property type="match status" value="1"/>
</dbReference>
<evidence type="ECO:0000313" key="10">
    <source>
        <dbReference type="EMBL" id="PRW33627.1"/>
    </source>
</evidence>
<dbReference type="OrthoDB" id="6718861at2759"/>
<dbReference type="SUPFAM" id="SSF53223">
    <property type="entry name" value="Aminoacid dehydrogenase-like, N-terminal domain"/>
    <property type="match status" value="1"/>
</dbReference>
<feature type="binding site" evidence="6">
    <location>
        <position position="113"/>
    </location>
    <ligand>
        <name>substrate</name>
    </ligand>
</feature>
<dbReference type="InterPro" id="IPR036291">
    <property type="entry name" value="NAD(P)-bd_dom_sf"/>
</dbReference>
<comment type="caution">
    <text evidence="10">The sequence shown here is derived from an EMBL/GenBank/DDBJ whole genome shotgun (WGS) entry which is preliminary data.</text>
</comment>
<dbReference type="GO" id="GO:0005829">
    <property type="term" value="C:cytosol"/>
    <property type="evidence" value="ECO:0007669"/>
    <property type="project" value="TreeGrafter"/>
</dbReference>
<gene>
    <name evidence="10" type="ORF">C2E21_7582</name>
</gene>
<dbReference type="InterPro" id="IPR046346">
    <property type="entry name" value="Aminoacid_DH-like_N_sf"/>
</dbReference>
<evidence type="ECO:0000256" key="7">
    <source>
        <dbReference type="PIRSR" id="PIRSR000185-3"/>
    </source>
</evidence>
<dbReference type="GO" id="GO:0000166">
    <property type="term" value="F:nucleotide binding"/>
    <property type="evidence" value="ECO:0007669"/>
    <property type="project" value="UniProtKB-KW"/>
</dbReference>
<dbReference type="SUPFAM" id="SSF51735">
    <property type="entry name" value="NAD(P)-binding Rossmann-fold domains"/>
    <property type="match status" value="1"/>
</dbReference>
<dbReference type="FunFam" id="3.40.50.10860:FF:000002">
    <property type="entry name" value="Glutamate dehydrogenase"/>
    <property type="match status" value="1"/>
</dbReference>
<keyword evidence="6" id="KW-0547">Nucleotide-binding</keyword>
<dbReference type="FunFam" id="3.40.50.720:FF:000030">
    <property type="entry name" value="Glutamate dehydrogenase"/>
    <property type="match status" value="1"/>
</dbReference>
<feature type="binding site" evidence="6">
    <location>
        <position position="137"/>
    </location>
    <ligand>
        <name>substrate</name>
    </ligand>
</feature>
<evidence type="ECO:0000256" key="5">
    <source>
        <dbReference type="PIRSR" id="PIRSR000185-1"/>
    </source>
</evidence>
<dbReference type="GO" id="GO:0004354">
    <property type="term" value="F:glutamate dehydrogenase (NADP+) activity"/>
    <property type="evidence" value="ECO:0007669"/>
    <property type="project" value="TreeGrafter"/>
</dbReference>
<dbReference type="InterPro" id="IPR033524">
    <property type="entry name" value="Glu/Leu/Phe/Val_DH_AS"/>
</dbReference>
<evidence type="ECO:0000256" key="8">
    <source>
        <dbReference type="RuleBase" id="RU004417"/>
    </source>
</evidence>
<comment type="subunit">
    <text evidence="2">Homohexamer.</text>
</comment>
<dbReference type="InterPro" id="IPR050724">
    <property type="entry name" value="Glu_Leu_Phe_Val_DH"/>
</dbReference>
<keyword evidence="11" id="KW-1185">Reference proteome</keyword>
<dbReference type="STRING" id="3076.A0A2P6TH58"/>
<feature type="site" description="Important for catalysis" evidence="7">
    <location>
        <position position="189"/>
    </location>
</feature>
<dbReference type="PANTHER" id="PTHR43571">
    <property type="entry name" value="NADP-SPECIFIC GLUTAMATE DEHYDROGENASE 1-RELATED"/>
    <property type="match status" value="1"/>
</dbReference>
<feature type="domain" description="Glutamate/phenylalanine/leucine/valine/L-tryptophan dehydrogenase C-terminal" evidence="9">
    <location>
        <begin position="225"/>
        <end position="466"/>
    </location>
</feature>
<dbReference type="CDD" id="cd05313">
    <property type="entry name" value="NAD_bind_2_Glu_DH"/>
    <property type="match status" value="1"/>
</dbReference>
<evidence type="ECO:0000256" key="6">
    <source>
        <dbReference type="PIRSR" id="PIRSR000185-2"/>
    </source>
</evidence>
<dbReference type="EMBL" id="LHPG02000016">
    <property type="protein sequence ID" value="PRW33627.1"/>
    <property type="molecule type" value="Genomic_DNA"/>
</dbReference>
<dbReference type="PRINTS" id="PR00082">
    <property type="entry name" value="GLFDHDRGNASE"/>
</dbReference>
<proteinExistence type="inferred from homology"/>
<dbReference type="Gene3D" id="3.40.50.10860">
    <property type="entry name" value="Leucine Dehydrogenase, chain A, domain 1"/>
    <property type="match status" value="1"/>
</dbReference>
<evidence type="ECO:0000256" key="1">
    <source>
        <dbReference type="ARBA" id="ARBA00006382"/>
    </source>
</evidence>
<dbReference type="Pfam" id="PF00208">
    <property type="entry name" value="ELFV_dehydrog"/>
    <property type="match status" value="1"/>
</dbReference>
<reference evidence="10 11" key="1">
    <citation type="journal article" date="2018" name="Plant J.">
        <title>Genome sequences of Chlorella sorokiniana UTEX 1602 and Micractinium conductrix SAG 241.80: implications to maltose excretion by a green alga.</title>
        <authorList>
            <person name="Arriola M.B."/>
            <person name="Velmurugan N."/>
            <person name="Zhang Y."/>
            <person name="Plunkett M.H."/>
            <person name="Hondzo H."/>
            <person name="Barney B.M."/>
        </authorList>
    </citation>
    <scope>NUCLEOTIDE SEQUENCE [LARGE SCALE GENOMIC DNA]</scope>
    <source>
        <strain evidence="11">UTEX 1602</strain>
    </source>
</reference>
<comment type="similarity">
    <text evidence="1 4 8">Belongs to the Glu/Leu/Phe/Val dehydrogenases family.</text>
</comment>
<evidence type="ECO:0000256" key="2">
    <source>
        <dbReference type="ARBA" id="ARBA00011643"/>
    </source>
</evidence>
<dbReference type="Gene3D" id="3.40.50.720">
    <property type="entry name" value="NAD(P)-binding Rossmann-like Domain"/>
    <property type="match status" value="1"/>
</dbReference>
<organism evidence="10 11">
    <name type="scientific">Chlorella sorokiniana</name>
    <name type="common">Freshwater green alga</name>
    <dbReference type="NCBI Taxonomy" id="3076"/>
    <lineage>
        <taxon>Eukaryota</taxon>
        <taxon>Viridiplantae</taxon>
        <taxon>Chlorophyta</taxon>
        <taxon>core chlorophytes</taxon>
        <taxon>Trebouxiophyceae</taxon>
        <taxon>Chlorellales</taxon>
        <taxon>Chlorellaceae</taxon>
        <taxon>Chlorella clade</taxon>
        <taxon>Chlorella</taxon>
    </lineage>
</organism>
<dbReference type="InterPro" id="IPR006095">
    <property type="entry name" value="Glu/Leu/Phe/Val/Trp_DH"/>
</dbReference>
<feature type="active site" description="Proton donor" evidence="5">
    <location>
        <position position="149"/>
    </location>
</feature>
<accession>A0A2P6TH58</accession>
<dbReference type="InterPro" id="IPR006097">
    <property type="entry name" value="Glu/Leu/Phe/Val/Trp_DH_dimer"/>
</dbReference>
<dbReference type="AlphaFoldDB" id="A0A2P6TH58"/>
<keyword evidence="3 4" id="KW-0560">Oxidoreductase</keyword>
<dbReference type="PANTHER" id="PTHR43571:SF1">
    <property type="entry name" value="NADP-SPECIFIC GLUTAMATE DEHYDROGENASE 1-RELATED"/>
    <property type="match status" value="1"/>
</dbReference>
<keyword evidence="6" id="KW-0520">NAD</keyword>
<sequence>MVPAELPPSSPRSPKRMQEDWLEGIEHPGLRRVLETVKERDPAQPEFLAAVKEVAASIQPVFERRPELLPVFAQLCEPERQIIFRVPWIDDAGQMQINRGFRVQFSSAIGPYKGGLRFRQGVNLSIIKFLGFEQVFKNALTTLPMGGGKGGSDFDPKGKSEAELQRFCQSFMTELYRHIGDETDVPAGDIGVGTREIGYLFGQYKRLTGVYGGVLTGKGLEWGGSRLRPEATGYGAVFFAKELLEDEGDTLVGKRCLVSGSGNVAQHCAQKLMDEGALVLGMSDSRGYIFERDGLTREQLAQISAIKESHSGQLEQYRSPTAVFVQGRRVWEVDGPIDAAFPCATQHELDLEDAQQLVQHGCKFVFEGANMPCTPRAVRCFEEHGVVFSPAKAVNAGGVAVSGLEMTQDRLGMQWSEEEVDAKLRAIMHSIYRTCKETAEEYHTTLAAAANIAGFLRVAEAQRAQGAV</sequence>
<feature type="binding site" evidence="6">
    <location>
        <position position="188"/>
    </location>
    <ligand>
        <name>substrate</name>
    </ligand>
</feature>
<dbReference type="Pfam" id="PF02812">
    <property type="entry name" value="ELFV_dehydrog_N"/>
    <property type="match status" value="1"/>
</dbReference>
<feature type="binding site" evidence="6">
    <location>
        <position position="134"/>
    </location>
    <ligand>
        <name>substrate</name>
    </ligand>
</feature>
<feature type="binding site" evidence="6">
    <location>
        <position position="263"/>
    </location>
    <ligand>
        <name>NAD(+)</name>
        <dbReference type="ChEBI" id="CHEBI:57540"/>
    </ligand>
</feature>
<dbReference type="SMART" id="SM00839">
    <property type="entry name" value="ELFV_dehydrog"/>
    <property type="match status" value="1"/>
</dbReference>
<feature type="binding site" evidence="6">
    <location>
        <position position="402"/>
    </location>
    <ligand>
        <name>substrate</name>
    </ligand>
</feature>
<feature type="binding site" evidence="6">
    <location>
        <position position="232"/>
    </location>
    <ligand>
        <name>NAD(+)</name>
        <dbReference type="ChEBI" id="CHEBI:57540"/>
    </ligand>
</feature>
<dbReference type="PROSITE" id="PS00074">
    <property type="entry name" value="GLFV_DEHYDROGENASE"/>
    <property type="match status" value="1"/>
</dbReference>
<dbReference type="InterPro" id="IPR033922">
    <property type="entry name" value="NAD_bind_Glu_DH"/>
</dbReference>
<name>A0A2P6TH58_CHLSO</name>
<dbReference type="InterPro" id="IPR014362">
    <property type="entry name" value="Glu_DH"/>
</dbReference>
<dbReference type="PIRSF" id="PIRSF000185">
    <property type="entry name" value="Glu_DH"/>
    <property type="match status" value="1"/>
</dbReference>
<dbReference type="InterPro" id="IPR006096">
    <property type="entry name" value="Glu/Leu/Phe/Val/Trp_DH_C"/>
</dbReference>
<dbReference type="GO" id="GO:0006537">
    <property type="term" value="P:glutamate biosynthetic process"/>
    <property type="evidence" value="ECO:0007669"/>
    <property type="project" value="TreeGrafter"/>
</dbReference>
<evidence type="ECO:0000256" key="4">
    <source>
        <dbReference type="PIRNR" id="PIRNR000185"/>
    </source>
</evidence>
<dbReference type="NCBIfam" id="NF006929">
    <property type="entry name" value="PRK09414.1"/>
    <property type="match status" value="1"/>
</dbReference>
<dbReference type="Gene3D" id="1.10.285.10">
    <property type="entry name" value="Glutamate Dehydrogenase, chain A, domain 3"/>
    <property type="match status" value="2"/>
</dbReference>